<dbReference type="InterPro" id="IPR038619">
    <property type="entry name" value="MraZ_sf"/>
</dbReference>
<dbReference type="InterPro" id="IPR007159">
    <property type="entry name" value="SpoVT-AbrB_dom"/>
</dbReference>
<dbReference type="RefSeq" id="WP_029330839.1">
    <property type="nucleotide sequence ID" value="NZ_CP030103.1"/>
</dbReference>
<keyword evidence="1" id="KW-0804">Transcription</keyword>
<dbReference type="CDD" id="cd16320">
    <property type="entry name" value="MraZ_N"/>
    <property type="match status" value="1"/>
</dbReference>
<organism evidence="2 3">
    <name type="scientific">Metamycoplasma cloacale</name>
    <dbReference type="NCBI Taxonomy" id="92401"/>
    <lineage>
        <taxon>Bacteria</taxon>
        <taxon>Bacillati</taxon>
        <taxon>Mycoplasmatota</taxon>
        <taxon>Mycoplasmoidales</taxon>
        <taxon>Metamycoplasmataceae</taxon>
        <taxon>Metamycoplasma</taxon>
    </lineage>
</organism>
<dbReference type="InterPro" id="IPR035644">
    <property type="entry name" value="MraZ_C"/>
</dbReference>
<dbReference type="HAMAP" id="MF_01008">
    <property type="entry name" value="MraZ"/>
    <property type="match status" value="1"/>
</dbReference>
<dbReference type="InterPro" id="IPR020603">
    <property type="entry name" value="MraZ_dom"/>
</dbReference>
<keyword evidence="1" id="KW-0238">DNA-binding</keyword>
<name>A0A2Z4LMV0_9BACT</name>
<keyword evidence="3" id="KW-1185">Reference proteome</keyword>
<dbReference type="InterPro" id="IPR037914">
    <property type="entry name" value="SpoVT-AbrB_sf"/>
</dbReference>
<evidence type="ECO:0000313" key="2">
    <source>
        <dbReference type="EMBL" id="AWX42748.1"/>
    </source>
</evidence>
<dbReference type="PANTHER" id="PTHR34701">
    <property type="entry name" value="TRANSCRIPTIONAL REGULATOR MRAZ"/>
    <property type="match status" value="1"/>
</dbReference>
<gene>
    <name evidence="1" type="primary">mraZ</name>
    <name evidence="2" type="ORF">DK849_01525</name>
</gene>
<protein>
    <recommendedName>
        <fullName evidence="1">Transcriptional regulator MraZ</fullName>
    </recommendedName>
</protein>
<dbReference type="GO" id="GO:0003700">
    <property type="term" value="F:DNA-binding transcription factor activity"/>
    <property type="evidence" value="ECO:0007669"/>
    <property type="project" value="UniProtKB-UniRule"/>
</dbReference>
<comment type="subcellular location">
    <subcellularLocation>
        <location evidence="1">Cytoplasm</location>
        <location evidence="1">Nucleoid</location>
    </subcellularLocation>
</comment>
<dbReference type="Pfam" id="PF02381">
    <property type="entry name" value="MraZ"/>
    <property type="match status" value="2"/>
</dbReference>
<dbReference type="Gene3D" id="3.40.1550.20">
    <property type="entry name" value="Transcriptional regulator MraZ domain"/>
    <property type="match status" value="1"/>
</dbReference>
<evidence type="ECO:0000313" key="3">
    <source>
        <dbReference type="Proteomes" id="UP000249865"/>
    </source>
</evidence>
<dbReference type="GO" id="GO:0000976">
    <property type="term" value="F:transcription cis-regulatory region binding"/>
    <property type="evidence" value="ECO:0007669"/>
    <property type="project" value="TreeGrafter"/>
</dbReference>
<dbReference type="AlphaFoldDB" id="A0A2Z4LMV0"/>
<comment type="subunit">
    <text evidence="1">Forms oligomers.</text>
</comment>
<sequence>MFGKYYKQIDDKNRLVIPAKLLKELGEVMYITLGFDKSIVLRTEKEFLKLKEKLEENNSLNPDFRNLSRYIFGNTEEVQPDSKGRIVLPKYFVDKTTITKEVVFIGVGSYAEIFAKETYDLKEQFFEDEQNIEDLTKKLLEQGVKL</sequence>
<dbReference type="CDD" id="cd16321">
    <property type="entry name" value="MraZ_C"/>
    <property type="match status" value="1"/>
</dbReference>
<dbReference type="KEGG" id="mclo:DK849_01525"/>
<dbReference type="SUPFAM" id="SSF89447">
    <property type="entry name" value="AbrB/MazE/MraZ-like"/>
    <property type="match status" value="1"/>
</dbReference>
<dbReference type="OrthoDB" id="9807753at2"/>
<dbReference type="PANTHER" id="PTHR34701:SF1">
    <property type="entry name" value="TRANSCRIPTIONAL REGULATOR MRAZ"/>
    <property type="match status" value="1"/>
</dbReference>
<accession>A0A2Z4LMV0</accession>
<dbReference type="GO" id="GO:0009295">
    <property type="term" value="C:nucleoid"/>
    <property type="evidence" value="ECO:0007669"/>
    <property type="project" value="UniProtKB-SubCell"/>
</dbReference>
<dbReference type="PROSITE" id="PS51740">
    <property type="entry name" value="SPOVT_ABRB"/>
    <property type="match status" value="2"/>
</dbReference>
<dbReference type="GO" id="GO:0005737">
    <property type="term" value="C:cytoplasm"/>
    <property type="evidence" value="ECO:0007669"/>
    <property type="project" value="UniProtKB-UniRule"/>
</dbReference>
<reference evidence="3" key="1">
    <citation type="submission" date="2018-06" db="EMBL/GenBank/DDBJ databases">
        <title>Complete genome sequences of Mycoplasma anatis, M. anseris and M. cloacale type strains.</title>
        <authorList>
            <person name="Grozner D."/>
            <person name="Forro B."/>
            <person name="Sulyok K.M."/>
            <person name="Marton S."/>
            <person name="Kreizinger Z."/>
            <person name="Banyai K."/>
            <person name="Gyuranecz M."/>
        </authorList>
    </citation>
    <scope>NUCLEOTIDE SEQUENCE [LARGE SCALE GENOMIC DNA]</scope>
    <source>
        <strain evidence="3">NCTC 10199</strain>
    </source>
</reference>
<keyword evidence="1" id="KW-0963">Cytoplasm</keyword>
<proteinExistence type="inferred from homology"/>
<dbReference type="InterPro" id="IPR035642">
    <property type="entry name" value="MraZ_N"/>
</dbReference>
<dbReference type="GO" id="GO:2000143">
    <property type="term" value="P:negative regulation of DNA-templated transcription initiation"/>
    <property type="evidence" value="ECO:0007669"/>
    <property type="project" value="TreeGrafter"/>
</dbReference>
<dbReference type="Proteomes" id="UP000249865">
    <property type="component" value="Chromosome"/>
</dbReference>
<dbReference type="EMBL" id="CP030103">
    <property type="protein sequence ID" value="AWX42748.1"/>
    <property type="molecule type" value="Genomic_DNA"/>
</dbReference>
<evidence type="ECO:0000256" key="1">
    <source>
        <dbReference type="HAMAP-Rule" id="MF_01008"/>
    </source>
</evidence>
<keyword evidence="1" id="KW-0805">Transcription regulation</keyword>
<dbReference type="InterPro" id="IPR003444">
    <property type="entry name" value="MraZ"/>
</dbReference>
<comment type="similarity">
    <text evidence="1">Belongs to the MraZ family.</text>
</comment>